<dbReference type="GO" id="GO:0008270">
    <property type="term" value="F:zinc ion binding"/>
    <property type="evidence" value="ECO:0007669"/>
    <property type="project" value="UniProtKB-KW"/>
</dbReference>
<reference evidence="6 7" key="1">
    <citation type="submission" date="2019-08" db="EMBL/GenBank/DDBJ databases">
        <title>Whole genome of Aphis craccivora.</title>
        <authorList>
            <person name="Voronova N.V."/>
            <person name="Shulinski R.S."/>
            <person name="Bandarenka Y.V."/>
            <person name="Zhorov D.G."/>
            <person name="Warner D."/>
        </authorList>
    </citation>
    <scope>NUCLEOTIDE SEQUENCE [LARGE SCALE GENOMIC DNA]</scope>
    <source>
        <strain evidence="6">180601</strain>
        <tissue evidence="6">Whole Body</tissue>
    </source>
</reference>
<dbReference type="InterPro" id="IPR019786">
    <property type="entry name" value="Zinc_finger_PHD-type_CS"/>
</dbReference>
<proteinExistence type="predicted"/>
<dbReference type="OrthoDB" id="7048166at2759"/>
<keyword evidence="3" id="KW-0862">Zinc</keyword>
<dbReference type="InterPro" id="IPR019787">
    <property type="entry name" value="Znf_PHD-finger"/>
</dbReference>
<organism evidence="6 7">
    <name type="scientific">Aphis craccivora</name>
    <name type="common">Cowpea aphid</name>
    <dbReference type="NCBI Taxonomy" id="307492"/>
    <lineage>
        <taxon>Eukaryota</taxon>
        <taxon>Metazoa</taxon>
        <taxon>Ecdysozoa</taxon>
        <taxon>Arthropoda</taxon>
        <taxon>Hexapoda</taxon>
        <taxon>Insecta</taxon>
        <taxon>Pterygota</taxon>
        <taxon>Neoptera</taxon>
        <taxon>Paraneoptera</taxon>
        <taxon>Hemiptera</taxon>
        <taxon>Sternorrhyncha</taxon>
        <taxon>Aphidomorpha</taxon>
        <taxon>Aphidoidea</taxon>
        <taxon>Aphididae</taxon>
        <taxon>Aphidini</taxon>
        <taxon>Aphis</taxon>
        <taxon>Aphis</taxon>
    </lineage>
</organism>
<dbReference type="Pfam" id="PF00628">
    <property type="entry name" value="PHD"/>
    <property type="match status" value="1"/>
</dbReference>
<evidence type="ECO:0000256" key="4">
    <source>
        <dbReference type="PROSITE-ProRule" id="PRU00146"/>
    </source>
</evidence>
<dbReference type="Proteomes" id="UP000478052">
    <property type="component" value="Unassembled WGS sequence"/>
</dbReference>
<keyword evidence="2 4" id="KW-0863">Zinc-finger</keyword>
<dbReference type="PROSITE" id="PS01359">
    <property type="entry name" value="ZF_PHD_1"/>
    <property type="match status" value="1"/>
</dbReference>
<dbReference type="PROSITE" id="PS50016">
    <property type="entry name" value="ZF_PHD_2"/>
    <property type="match status" value="1"/>
</dbReference>
<feature type="domain" description="PHD-type" evidence="5">
    <location>
        <begin position="1"/>
        <end position="56"/>
    </location>
</feature>
<evidence type="ECO:0000256" key="2">
    <source>
        <dbReference type="ARBA" id="ARBA00022771"/>
    </source>
</evidence>
<evidence type="ECO:0000313" key="7">
    <source>
        <dbReference type="Proteomes" id="UP000478052"/>
    </source>
</evidence>
<evidence type="ECO:0000256" key="1">
    <source>
        <dbReference type="ARBA" id="ARBA00022723"/>
    </source>
</evidence>
<name>A0A6G0Y4B2_APHCR</name>
<dbReference type="SMART" id="SM00249">
    <property type="entry name" value="PHD"/>
    <property type="match status" value="1"/>
</dbReference>
<evidence type="ECO:0000259" key="5">
    <source>
        <dbReference type="PROSITE" id="PS50016"/>
    </source>
</evidence>
<sequence length="56" mass="6583">MLCNICNDDIFDSDDIKCSTCNEFLHFACAGFRETSFRKMSNNDKLNWCCNNCKFR</sequence>
<dbReference type="EMBL" id="VUJU01006338">
    <property type="protein sequence ID" value="KAF0748808.1"/>
    <property type="molecule type" value="Genomic_DNA"/>
</dbReference>
<dbReference type="InterPro" id="IPR011011">
    <property type="entry name" value="Znf_FYVE_PHD"/>
</dbReference>
<accession>A0A6G0Y4B2</accession>
<dbReference type="SUPFAM" id="SSF57903">
    <property type="entry name" value="FYVE/PHD zinc finger"/>
    <property type="match status" value="1"/>
</dbReference>
<protein>
    <submittedName>
        <fullName evidence="6">E3 ubiquitin-protein ligase TRAIP-like</fullName>
    </submittedName>
</protein>
<dbReference type="Gene3D" id="3.30.40.10">
    <property type="entry name" value="Zinc/RING finger domain, C3HC4 (zinc finger)"/>
    <property type="match status" value="1"/>
</dbReference>
<dbReference type="InterPro" id="IPR001965">
    <property type="entry name" value="Znf_PHD"/>
</dbReference>
<evidence type="ECO:0000313" key="6">
    <source>
        <dbReference type="EMBL" id="KAF0748808.1"/>
    </source>
</evidence>
<comment type="caution">
    <text evidence="6">The sequence shown here is derived from an EMBL/GenBank/DDBJ whole genome shotgun (WGS) entry which is preliminary data.</text>
</comment>
<keyword evidence="7" id="KW-1185">Reference proteome</keyword>
<dbReference type="AlphaFoldDB" id="A0A6G0Y4B2"/>
<keyword evidence="1" id="KW-0479">Metal-binding</keyword>
<gene>
    <name evidence="6" type="ORF">FWK35_00017448</name>
</gene>
<dbReference type="InterPro" id="IPR013083">
    <property type="entry name" value="Znf_RING/FYVE/PHD"/>
</dbReference>
<evidence type="ECO:0000256" key="3">
    <source>
        <dbReference type="ARBA" id="ARBA00022833"/>
    </source>
</evidence>